<evidence type="ECO:0000313" key="6">
    <source>
        <dbReference type="Proteomes" id="UP000001968"/>
    </source>
</evidence>
<feature type="DNA-binding region" description="H-T-H motif" evidence="2">
    <location>
        <begin position="24"/>
        <end position="43"/>
    </location>
</feature>
<dbReference type="InterPro" id="IPR023772">
    <property type="entry name" value="DNA-bd_HTH_TetR-type_CS"/>
</dbReference>
<dbReference type="RefSeq" id="WP_011641823.1">
    <property type="nucleotide sequence ID" value="NC_008346.1"/>
</dbReference>
<dbReference type="HOGENOM" id="CLU_069356_30_3_9"/>
<dbReference type="PANTHER" id="PTHR30328:SF54">
    <property type="entry name" value="HTH-TYPE TRANSCRIPTIONAL REPRESSOR SCO4008"/>
    <property type="match status" value="1"/>
</dbReference>
<dbReference type="SUPFAM" id="SSF46689">
    <property type="entry name" value="Homeodomain-like"/>
    <property type="match status" value="1"/>
</dbReference>
<proteinExistence type="predicted"/>
<accession>Q0AU65</accession>
<dbReference type="PANTHER" id="PTHR30328">
    <property type="entry name" value="TRANSCRIPTIONAL REPRESSOR"/>
    <property type="match status" value="1"/>
</dbReference>
<feature type="domain" description="HTH cro/C1-type" evidence="3">
    <location>
        <begin position="14"/>
        <end position="44"/>
    </location>
</feature>
<sequence>MDMEERICNACLELARLRGLHGFTVDELANQAGISKRTIYRYFRSKDEIIEAAVNRFLVEVAAAADHILAVESDPINISNYILNYLFKHGHFIISTSGLNDLRQYYPHLWQKIDRFRLERVQAVISAISQKEGTEFLLDCDPLILVTVISTSIQAVLNPDFLLENGLSFEKAAKDLSQLFLSSISQGRSETTEKVSFLSRLGGYPVTIWSVNH</sequence>
<dbReference type="InterPro" id="IPR001387">
    <property type="entry name" value="Cro/C1-type_HTH"/>
</dbReference>
<dbReference type="PRINTS" id="PR00455">
    <property type="entry name" value="HTHTETR"/>
</dbReference>
<keyword evidence="6" id="KW-1185">Reference proteome</keyword>
<dbReference type="InterPro" id="IPR009057">
    <property type="entry name" value="Homeodomain-like_sf"/>
</dbReference>
<dbReference type="PROSITE" id="PS01081">
    <property type="entry name" value="HTH_TETR_1"/>
    <property type="match status" value="1"/>
</dbReference>
<dbReference type="Proteomes" id="UP000001968">
    <property type="component" value="Chromosome"/>
</dbReference>
<feature type="domain" description="HTH tetR-type" evidence="4">
    <location>
        <begin position="1"/>
        <end position="61"/>
    </location>
</feature>
<evidence type="ECO:0000259" key="4">
    <source>
        <dbReference type="PROSITE" id="PS50977"/>
    </source>
</evidence>
<protein>
    <submittedName>
        <fullName evidence="5">Putative transcriptional regulator, TetR family</fullName>
    </submittedName>
</protein>
<dbReference type="PROSITE" id="PS50977">
    <property type="entry name" value="HTH_TETR_2"/>
    <property type="match status" value="1"/>
</dbReference>
<dbReference type="Pfam" id="PF00440">
    <property type="entry name" value="TetR_N"/>
    <property type="match status" value="1"/>
</dbReference>
<evidence type="ECO:0000259" key="3">
    <source>
        <dbReference type="PROSITE" id="PS50943"/>
    </source>
</evidence>
<evidence type="ECO:0000256" key="1">
    <source>
        <dbReference type="ARBA" id="ARBA00023125"/>
    </source>
</evidence>
<dbReference type="GO" id="GO:0006355">
    <property type="term" value="P:regulation of DNA-templated transcription"/>
    <property type="evidence" value="ECO:0007669"/>
    <property type="project" value="UniProtKB-ARBA"/>
</dbReference>
<evidence type="ECO:0000256" key="2">
    <source>
        <dbReference type="PROSITE-ProRule" id="PRU00335"/>
    </source>
</evidence>
<dbReference type="AlphaFoldDB" id="Q0AU65"/>
<dbReference type="InterPro" id="IPR001647">
    <property type="entry name" value="HTH_TetR"/>
</dbReference>
<dbReference type="Gene3D" id="1.10.10.60">
    <property type="entry name" value="Homeodomain-like"/>
    <property type="match status" value="1"/>
</dbReference>
<organism evidence="5 6">
    <name type="scientific">Syntrophomonas wolfei subsp. wolfei (strain DSM 2245B / Goettingen)</name>
    <dbReference type="NCBI Taxonomy" id="335541"/>
    <lineage>
        <taxon>Bacteria</taxon>
        <taxon>Bacillati</taxon>
        <taxon>Bacillota</taxon>
        <taxon>Clostridia</taxon>
        <taxon>Eubacteriales</taxon>
        <taxon>Syntrophomonadaceae</taxon>
        <taxon>Syntrophomonas</taxon>
    </lineage>
</organism>
<dbReference type="EMBL" id="CP000448">
    <property type="protein sequence ID" value="ABI69739.1"/>
    <property type="molecule type" value="Genomic_DNA"/>
</dbReference>
<dbReference type="CDD" id="cd00093">
    <property type="entry name" value="HTH_XRE"/>
    <property type="match status" value="1"/>
</dbReference>
<gene>
    <name evidence="5" type="ordered locus">Swol_2450</name>
</gene>
<dbReference type="PROSITE" id="PS50943">
    <property type="entry name" value="HTH_CROC1"/>
    <property type="match status" value="1"/>
</dbReference>
<dbReference type="eggNOG" id="COG1309">
    <property type="taxonomic scope" value="Bacteria"/>
</dbReference>
<evidence type="ECO:0000313" key="5">
    <source>
        <dbReference type="EMBL" id="ABI69739.1"/>
    </source>
</evidence>
<dbReference type="Gene3D" id="1.10.357.10">
    <property type="entry name" value="Tetracycline Repressor, domain 2"/>
    <property type="match status" value="1"/>
</dbReference>
<dbReference type="GO" id="GO:0003677">
    <property type="term" value="F:DNA binding"/>
    <property type="evidence" value="ECO:0007669"/>
    <property type="project" value="UniProtKB-UniRule"/>
</dbReference>
<keyword evidence="1 2" id="KW-0238">DNA-binding</keyword>
<dbReference type="InterPro" id="IPR050109">
    <property type="entry name" value="HTH-type_TetR-like_transc_reg"/>
</dbReference>
<reference evidence="6" key="1">
    <citation type="journal article" date="2010" name="Environ. Microbiol.">
        <title>The genome of Syntrophomonas wolfei: new insights into syntrophic metabolism and biohydrogen production.</title>
        <authorList>
            <person name="Sieber J.R."/>
            <person name="Sims D.R."/>
            <person name="Han C."/>
            <person name="Kim E."/>
            <person name="Lykidis A."/>
            <person name="Lapidus A.L."/>
            <person name="McDonnald E."/>
            <person name="Rohlin L."/>
            <person name="Culley D.E."/>
            <person name="Gunsalus R."/>
            <person name="McInerney M.J."/>
        </authorList>
    </citation>
    <scope>NUCLEOTIDE SEQUENCE [LARGE SCALE GENOMIC DNA]</scope>
    <source>
        <strain evidence="6">DSM 2245B / Goettingen</strain>
    </source>
</reference>
<dbReference type="OrthoDB" id="9812134at2"/>
<name>Q0AU65_SYNWW</name>
<dbReference type="KEGG" id="swo:Swol_2450"/>
<dbReference type="STRING" id="335541.Swol_2450"/>